<dbReference type="Proteomes" id="UP001203104">
    <property type="component" value="Unassembled WGS sequence"/>
</dbReference>
<accession>A0ABD4SWN2</accession>
<dbReference type="AlphaFoldDB" id="A0ABD4SWN2"/>
<dbReference type="RefSeq" id="WP_179221160.1">
    <property type="nucleotide sequence ID" value="NZ_CP058578.1"/>
</dbReference>
<gene>
    <name evidence="10" type="ORF">FEF30_02910</name>
</gene>
<comment type="similarity">
    <text evidence="1">Belongs to the peptidase M17 family.</text>
</comment>
<organism evidence="10 11">
    <name type="scientific">Mesomycoplasma hyopneumoniae</name>
    <name type="common">Mycoplasma hyopneumoniae</name>
    <dbReference type="NCBI Taxonomy" id="2099"/>
    <lineage>
        <taxon>Bacteria</taxon>
        <taxon>Bacillati</taxon>
        <taxon>Mycoplasmatota</taxon>
        <taxon>Mycoplasmoidales</taxon>
        <taxon>Metamycoplasmataceae</taxon>
        <taxon>Mesomycoplasma</taxon>
    </lineage>
</organism>
<dbReference type="InterPro" id="IPR011356">
    <property type="entry name" value="Leucine_aapep/pepB"/>
</dbReference>
<keyword evidence="3" id="KW-0645">Protease</keyword>
<keyword evidence="2 10" id="KW-0031">Aminopeptidase</keyword>
<dbReference type="EMBL" id="VBRW01000006">
    <property type="protein sequence ID" value="MCI8283500.1"/>
    <property type="molecule type" value="Genomic_DNA"/>
</dbReference>
<dbReference type="CDD" id="cd00433">
    <property type="entry name" value="Peptidase_M17"/>
    <property type="match status" value="1"/>
</dbReference>
<dbReference type="InterPro" id="IPR000819">
    <property type="entry name" value="Peptidase_M17_C"/>
</dbReference>
<dbReference type="GO" id="GO:0004177">
    <property type="term" value="F:aminopeptidase activity"/>
    <property type="evidence" value="ECO:0007669"/>
    <property type="project" value="UniProtKB-KW"/>
</dbReference>
<dbReference type="SUPFAM" id="SSF53187">
    <property type="entry name" value="Zn-dependent exopeptidases"/>
    <property type="match status" value="1"/>
</dbReference>
<evidence type="ECO:0000256" key="2">
    <source>
        <dbReference type="ARBA" id="ARBA00022438"/>
    </source>
</evidence>
<dbReference type="PROSITE" id="PS00631">
    <property type="entry name" value="CYTOSOL_AP"/>
    <property type="match status" value="1"/>
</dbReference>
<feature type="domain" description="Cytosol aminopeptidase" evidence="9">
    <location>
        <begin position="311"/>
        <end position="318"/>
    </location>
</feature>
<dbReference type="Pfam" id="PF00883">
    <property type="entry name" value="Peptidase_M17"/>
    <property type="match status" value="1"/>
</dbReference>
<dbReference type="Gene3D" id="3.40.630.10">
    <property type="entry name" value="Zn peptidases"/>
    <property type="match status" value="1"/>
</dbReference>
<dbReference type="PANTHER" id="PTHR11963:SF23">
    <property type="entry name" value="CYTOSOL AMINOPEPTIDASE"/>
    <property type="match status" value="1"/>
</dbReference>
<evidence type="ECO:0000256" key="7">
    <source>
        <dbReference type="ARBA" id="ARBA00050021"/>
    </source>
</evidence>
<evidence type="ECO:0000256" key="6">
    <source>
        <dbReference type="ARBA" id="ARBA00049972"/>
    </source>
</evidence>
<comment type="function">
    <text evidence="6">Presumably involved in the processing and regular turnover of intracellular proteins. Catalyzes the removal of unsubstituted N-terminal amino acids from various peptides.</text>
</comment>
<evidence type="ECO:0000313" key="10">
    <source>
        <dbReference type="EMBL" id="MCI8283500.1"/>
    </source>
</evidence>
<evidence type="ECO:0000256" key="8">
    <source>
        <dbReference type="ARBA" id="ARBA00050061"/>
    </source>
</evidence>
<evidence type="ECO:0000256" key="5">
    <source>
        <dbReference type="ARBA" id="ARBA00033172"/>
    </source>
</evidence>
<reference evidence="10 11" key="1">
    <citation type="submission" date="2019-05" db="EMBL/GenBank/DDBJ databases">
        <title>Genome sequencing and assembly of Mycoplasma hyopneumoniae strains UFV01 and UFV02.</title>
        <authorList>
            <person name="De Souza L.F."/>
            <person name="Gonzaga N.F."/>
            <person name="Santos M.R."/>
            <person name="Deeney A.S."/>
            <person name="Vidigal P.M.P."/>
            <person name="Moreira M.A.S."/>
            <person name="Fietto J.R.L."/>
            <person name="Bressan G.C."/>
            <person name="Rycroft A.N."/>
            <person name="Silva Junior A."/>
        </authorList>
    </citation>
    <scope>NUCLEOTIDE SEQUENCE [LARGE SCALE GENOMIC DNA]</scope>
    <source>
        <strain evidence="10 11">UFV01</strain>
    </source>
</reference>
<dbReference type="PANTHER" id="PTHR11963">
    <property type="entry name" value="LEUCINE AMINOPEPTIDASE-RELATED"/>
    <property type="match status" value="1"/>
</dbReference>
<dbReference type="PRINTS" id="PR00481">
    <property type="entry name" value="LAMNOPPTDASE"/>
</dbReference>
<evidence type="ECO:0000256" key="1">
    <source>
        <dbReference type="ARBA" id="ARBA00009528"/>
    </source>
</evidence>
<proteinExistence type="inferred from homology"/>
<sequence>MKNFSEIFIKYSNKFESNRITIEPAYSDSQIPMLIKEDLAITEYLGQKKAYINLGSRSKELTPNRFRKIAAKLGHYPRDMQINFDKFPNSFLRYLIEVIAFQRSDIFSLRADYAKNRAKNRDILVVSSYLDELKPIIDKYQIINNSVNYARYYQNMPPNMASSEFLASEIQKKMSLNPKLTVKVLGENEVRKLGMNLLLAVNRGSTYDAKLVVISYEGLPGSQYKTAFIGKGITFDSGGYNIKTGMYMNDMKIDMSGAIICAAAIDALSQFNPLANVVAVLPLTDNRLNGDANTPDAVWRSMNGKTVEINNTDAEGRLILADAITYAIRQEKASEIISIATLTGAIRVALGETFTGAFANEEKIWKNFNEASKEAGELIWRMPLHQDFAQNIRDSKVADLKNTDFSGKAGSSSAAMFLAEFVEDKPFIHLDIAATAFVKNAPTGVMVKSLVEYILAKQN</sequence>
<protein>
    <recommendedName>
        <fullName evidence="7">Probable cytosol aminopeptidase</fullName>
    </recommendedName>
    <alternativeName>
        <fullName evidence="8">Leucine aminopeptidase</fullName>
    </alternativeName>
    <alternativeName>
        <fullName evidence="5">Leucyl aminopeptidase</fullName>
    </alternativeName>
</protein>
<dbReference type="GO" id="GO:0006508">
    <property type="term" value="P:proteolysis"/>
    <property type="evidence" value="ECO:0007669"/>
    <property type="project" value="UniProtKB-KW"/>
</dbReference>
<evidence type="ECO:0000256" key="4">
    <source>
        <dbReference type="ARBA" id="ARBA00022801"/>
    </source>
</evidence>
<evidence type="ECO:0000256" key="3">
    <source>
        <dbReference type="ARBA" id="ARBA00022670"/>
    </source>
</evidence>
<evidence type="ECO:0000313" key="11">
    <source>
        <dbReference type="Proteomes" id="UP001203104"/>
    </source>
</evidence>
<comment type="caution">
    <text evidence="10">The sequence shown here is derived from an EMBL/GenBank/DDBJ whole genome shotgun (WGS) entry which is preliminary data.</text>
</comment>
<name>A0ABD4SWN2_MESHO</name>
<keyword evidence="4" id="KW-0378">Hydrolase</keyword>
<evidence type="ECO:0000259" key="9">
    <source>
        <dbReference type="PROSITE" id="PS00631"/>
    </source>
</evidence>